<organism evidence="2 3">
    <name type="scientific">Streptomyces kebangsaanensis</name>
    <dbReference type="NCBI Taxonomy" id="864058"/>
    <lineage>
        <taxon>Bacteria</taxon>
        <taxon>Bacillati</taxon>
        <taxon>Actinomycetota</taxon>
        <taxon>Actinomycetes</taxon>
        <taxon>Kitasatosporales</taxon>
        <taxon>Streptomycetaceae</taxon>
        <taxon>Streptomyces</taxon>
    </lineage>
</organism>
<feature type="transmembrane region" description="Helical" evidence="1">
    <location>
        <begin position="21"/>
        <end position="45"/>
    </location>
</feature>
<evidence type="ECO:0008006" key="4">
    <source>
        <dbReference type="Google" id="ProtNLM"/>
    </source>
</evidence>
<gene>
    <name evidence="2" type="ORF">ACFYNZ_22915</name>
</gene>
<reference evidence="2 3" key="1">
    <citation type="submission" date="2024-10" db="EMBL/GenBank/DDBJ databases">
        <title>The Natural Products Discovery Center: Release of the First 8490 Sequenced Strains for Exploring Actinobacteria Biosynthetic Diversity.</title>
        <authorList>
            <person name="Kalkreuter E."/>
            <person name="Kautsar S.A."/>
            <person name="Yang D."/>
            <person name="Bader C.D."/>
            <person name="Teijaro C.N."/>
            <person name="Fluegel L."/>
            <person name="Davis C.M."/>
            <person name="Simpson J.R."/>
            <person name="Lauterbach L."/>
            <person name="Steele A.D."/>
            <person name="Gui C."/>
            <person name="Meng S."/>
            <person name="Li G."/>
            <person name="Viehrig K."/>
            <person name="Ye F."/>
            <person name="Su P."/>
            <person name="Kiefer A.F."/>
            <person name="Nichols A."/>
            <person name="Cepeda A.J."/>
            <person name="Yan W."/>
            <person name="Fan B."/>
            <person name="Jiang Y."/>
            <person name="Adhikari A."/>
            <person name="Zheng C.-J."/>
            <person name="Schuster L."/>
            <person name="Cowan T.M."/>
            <person name="Smanski M.J."/>
            <person name="Chevrette M.G."/>
            <person name="De Carvalho L.P.S."/>
            <person name="Shen B."/>
        </authorList>
    </citation>
    <scope>NUCLEOTIDE SEQUENCE [LARGE SCALE GENOMIC DNA]</scope>
    <source>
        <strain evidence="2 3">NPDC007147</strain>
    </source>
</reference>
<evidence type="ECO:0000313" key="2">
    <source>
        <dbReference type="EMBL" id="MFE9172291.1"/>
    </source>
</evidence>
<evidence type="ECO:0000313" key="3">
    <source>
        <dbReference type="Proteomes" id="UP001601197"/>
    </source>
</evidence>
<comment type="caution">
    <text evidence="2">The sequence shown here is derived from an EMBL/GenBank/DDBJ whole genome shotgun (WGS) entry which is preliminary data.</text>
</comment>
<protein>
    <recommendedName>
        <fullName evidence="4">Integral membrane protein</fullName>
    </recommendedName>
</protein>
<sequence length="172" mass="18240">MPEKFRAQARARRAERRAHADYTGGVYGSLLAASVVVGAGTLGVFPRLELALLLLATGVVFWLAHVHAQLFGARMAQRSLDRGTVLYVCREEWPIVEAAVPPTVAVLASPLLGLDVQGAAWLALTAALTGQMGWATAAARRAGASWRQVALTDAVNLVIGLLIVALKLALKH</sequence>
<feature type="transmembrane region" description="Helical" evidence="1">
    <location>
        <begin position="149"/>
        <end position="170"/>
    </location>
</feature>
<keyword evidence="1" id="KW-0472">Membrane</keyword>
<keyword evidence="3" id="KW-1185">Reference proteome</keyword>
<dbReference type="RefSeq" id="WP_388349767.1">
    <property type="nucleotide sequence ID" value="NZ_JBIAFJ010000021.1"/>
</dbReference>
<dbReference type="EMBL" id="JBIAFJ010000021">
    <property type="protein sequence ID" value="MFE9172291.1"/>
    <property type="molecule type" value="Genomic_DNA"/>
</dbReference>
<evidence type="ECO:0000256" key="1">
    <source>
        <dbReference type="SAM" id="Phobius"/>
    </source>
</evidence>
<name>A0ABW6KWP6_9ACTN</name>
<proteinExistence type="predicted"/>
<accession>A0ABW6KWP6</accession>
<keyword evidence="1" id="KW-1133">Transmembrane helix</keyword>
<feature type="transmembrane region" description="Helical" evidence="1">
    <location>
        <begin position="51"/>
        <end position="72"/>
    </location>
</feature>
<dbReference type="Proteomes" id="UP001601197">
    <property type="component" value="Unassembled WGS sequence"/>
</dbReference>
<keyword evidence="1" id="KW-0812">Transmembrane</keyword>